<proteinExistence type="predicted"/>
<evidence type="ECO:0000313" key="2">
    <source>
        <dbReference type="EMBL" id="CAA9497348.1"/>
    </source>
</evidence>
<protein>
    <submittedName>
        <fullName evidence="2">Uncharacterized protein</fullName>
    </submittedName>
</protein>
<name>A0A6J4SMW3_9SPHN</name>
<keyword evidence="1" id="KW-0732">Signal</keyword>
<accession>A0A6J4SMW3</accession>
<reference evidence="2" key="1">
    <citation type="submission" date="2020-02" db="EMBL/GenBank/DDBJ databases">
        <authorList>
            <person name="Meier V. D."/>
        </authorList>
    </citation>
    <scope>NUCLEOTIDE SEQUENCE</scope>
    <source>
        <strain evidence="2">AVDCRST_MAG44</strain>
    </source>
</reference>
<dbReference type="EMBL" id="CADCVY010000041">
    <property type="protein sequence ID" value="CAA9497348.1"/>
    <property type="molecule type" value="Genomic_DNA"/>
</dbReference>
<sequence>MRALILVAGAALAVAACSSNDSANNTMNVDENLATTDMNAMDMNAMDMNAMDANMTMNAADGMNTTENAMVNDMTTNSPDANLANGM</sequence>
<dbReference type="PROSITE" id="PS51257">
    <property type="entry name" value="PROKAR_LIPOPROTEIN"/>
    <property type="match status" value="1"/>
</dbReference>
<organism evidence="2">
    <name type="scientific">uncultured Sphingomonas sp</name>
    <dbReference type="NCBI Taxonomy" id="158754"/>
    <lineage>
        <taxon>Bacteria</taxon>
        <taxon>Pseudomonadati</taxon>
        <taxon>Pseudomonadota</taxon>
        <taxon>Alphaproteobacteria</taxon>
        <taxon>Sphingomonadales</taxon>
        <taxon>Sphingomonadaceae</taxon>
        <taxon>Sphingomonas</taxon>
        <taxon>environmental samples</taxon>
    </lineage>
</organism>
<feature type="signal peptide" evidence="1">
    <location>
        <begin position="1"/>
        <end position="23"/>
    </location>
</feature>
<dbReference type="AlphaFoldDB" id="A0A6J4SMW3"/>
<evidence type="ECO:0000256" key="1">
    <source>
        <dbReference type="SAM" id="SignalP"/>
    </source>
</evidence>
<gene>
    <name evidence="2" type="ORF">AVDCRST_MAG44-540</name>
</gene>
<feature type="chain" id="PRO_5026871360" evidence="1">
    <location>
        <begin position="24"/>
        <end position="87"/>
    </location>
</feature>